<dbReference type="InterPro" id="IPR036188">
    <property type="entry name" value="FAD/NAD-bd_sf"/>
</dbReference>
<dbReference type="SUPFAM" id="SSF51905">
    <property type="entry name" value="FAD/NAD(P)-binding domain"/>
    <property type="match status" value="1"/>
</dbReference>
<evidence type="ECO:0000313" key="2">
    <source>
        <dbReference type="EMBL" id="PYY27146.1"/>
    </source>
</evidence>
<protein>
    <submittedName>
        <fullName evidence="2">Uncharacterized protein</fullName>
    </submittedName>
</protein>
<evidence type="ECO:0000313" key="3">
    <source>
        <dbReference type="Proteomes" id="UP000247459"/>
    </source>
</evidence>
<dbReference type="Pfam" id="PF13738">
    <property type="entry name" value="Pyr_redox_3"/>
    <property type="match status" value="1"/>
</dbReference>
<name>A0A2W0C4N6_9BACL</name>
<dbReference type="Gene3D" id="3.50.50.60">
    <property type="entry name" value="FAD/NAD(P)-binding domain"/>
    <property type="match status" value="1"/>
</dbReference>
<accession>A0A2W0C4N6</accession>
<dbReference type="InterPro" id="IPR050982">
    <property type="entry name" value="Auxin_biosynth/cation_transpt"/>
</dbReference>
<dbReference type="GO" id="GO:0050660">
    <property type="term" value="F:flavin adenine dinucleotide binding"/>
    <property type="evidence" value="ECO:0007669"/>
    <property type="project" value="TreeGrafter"/>
</dbReference>
<dbReference type="PANTHER" id="PTHR43539:SF78">
    <property type="entry name" value="FLAVIN-CONTAINING MONOOXYGENASE"/>
    <property type="match status" value="1"/>
</dbReference>
<evidence type="ECO:0000256" key="1">
    <source>
        <dbReference type="ARBA" id="ARBA00023002"/>
    </source>
</evidence>
<dbReference type="RefSeq" id="WP_110821619.1">
    <property type="nucleotide sequence ID" value="NZ_PRLG01000022.1"/>
</dbReference>
<keyword evidence="1 2" id="KW-0560">Oxidoreductase</keyword>
<sequence>MKQILNVIVIGGGQAGLASGYHLKKRVSFLILEAGEDAAGAWPRITKVSNCFPRQSMHLCQDYSLHLREIAYPHRDEVIQYLKEYSSHFELPLVYYSRVENVSKEYDYFRVETSAGKTYFARKLISATGSYCRPLYI</sequence>
<dbReference type="EMBL" id="PRLG01000022">
    <property type="protein sequence ID" value="PYY27146.1"/>
    <property type="molecule type" value="Genomic_DNA"/>
</dbReference>
<dbReference type="AlphaFoldDB" id="A0A2W0C4N6"/>
<comment type="caution">
    <text evidence="2">The sequence shown here is derived from an EMBL/GenBank/DDBJ whole genome shotgun (WGS) entry which is preliminary data.</text>
</comment>
<dbReference type="Proteomes" id="UP000247459">
    <property type="component" value="Unassembled WGS sequence"/>
</dbReference>
<dbReference type="PANTHER" id="PTHR43539">
    <property type="entry name" value="FLAVIN-BINDING MONOOXYGENASE-LIKE PROTEIN (AFU_ORTHOLOGUE AFUA_4G09220)"/>
    <property type="match status" value="1"/>
</dbReference>
<gene>
    <name evidence="2" type="ORF">PIL02S_04640</name>
</gene>
<organism evidence="2 3">
    <name type="scientific">Paenibacillus illinoisensis</name>
    <dbReference type="NCBI Taxonomy" id="59845"/>
    <lineage>
        <taxon>Bacteria</taxon>
        <taxon>Bacillati</taxon>
        <taxon>Bacillota</taxon>
        <taxon>Bacilli</taxon>
        <taxon>Bacillales</taxon>
        <taxon>Paenibacillaceae</taxon>
        <taxon>Paenibacillus</taxon>
    </lineage>
</organism>
<proteinExistence type="predicted"/>
<dbReference type="OrthoDB" id="9778740at2"/>
<reference evidence="2 3" key="1">
    <citation type="submission" date="2018-01" db="EMBL/GenBank/DDBJ databases">
        <title>Genome sequence of the PGP bacterium Paenibacillus illinoisensis E3.</title>
        <authorList>
            <person name="Rolli E."/>
            <person name="Marasco R."/>
            <person name="Bessem C."/>
            <person name="Michoud G."/>
            <person name="Gaiarsa S."/>
            <person name="Borin S."/>
            <person name="Daffonchio D."/>
        </authorList>
    </citation>
    <scope>NUCLEOTIDE SEQUENCE [LARGE SCALE GENOMIC DNA]</scope>
    <source>
        <strain evidence="2 3">E3</strain>
    </source>
</reference>
<dbReference type="GO" id="GO:0004497">
    <property type="term" value="F:monooxygenase activity"/>
    <property type="evidence" value="ECO:0007669"/>
    <property type="project" value="TreeGrafter"/>
</dbReference>